<sequence>MADEVVKQATCRVSNAHEEGTGWLITPSLVLTAFHCVEAAVASGADIIVQFGSGDTSLQHNVTVQAQDADLDICLLRLPIEHSFEPLVISTRRLRGGEKWSAFGYAVHKLNLGHLLNGGIQQALDELVHGVDLDLSVSPDTHLTDYGGLSGAALMVEGECRGMLRVSVNTALAAISFQQLSPFLEANGVLADVASVEAQRMPFGTRPEFDRLLEERLATLENGYLVMEGAHGIGKSTYCRQFETVSKSLEVLGIYALSERGRGITPAHQAQPEVFFDWINSLWSSAVSGKPARLQELSYPELIRTSHKRIQDLAHRQAAVGKVGVIFIDGLNEAASVGTDALQRLVALMPPTLPTGLVIVITVAGLDVHAASMGGLLQGTARLTLPALGQDSQQELCTELLDPTVATSKLVSLLCDRAKGHPLYLRYLTDMVNDGASEADIIQMPAFSGTIEDYYETLWGQLLTDQDAVNLLGLVARLRWGLPTKDLVAMLEPAESMVYVPTLARIRHLFSEAGNTEIYHASFSEFIKHKTSTLGERLQERLAKFCYLVQSGDYGQLNRVYHGLLGGTAGQKQAIQHCQQTWVDTSVTLGAEPDVLLGDIEATLTAATQIGAAQDTIRLLLLSQRLTFRYNTLFTQAAEQVALALCALGHTDQALRHLIRNGRLVAPPLGTCAVVHALTRMGSTAQAMQLIDAMHQSLDSVFENFQATGSIETDVFLQTVMLRLHGLALESAAGGEPPVNSILAAAIRQVRAVPEAFGEIDLGEVIANLGGSFYGAKLCLEGLYTPIARLPLTAIPPEAVVSTLLGVLNHARINSHLYGIPLSASMVGPLLSDLDEASQRLDQPTELSLSTVNTLIESGASPQLIRKCGGPSLTKAQPLMLYSSNRARPDLTGFLESYELWRAADFLNESYQEPAIGSEVGADWEAWLRSLVASVAWADGTARRAKAINDAQVLGQVWSYLSDRVLPNMTRPLSERIHWQHAYAIPESIFPALFQRLAKLLVECLPQFVGQLLTVLKQGFAEQLGLYNEGFRQTLAMVADQFMTMELQPTIADALFDLLVRWRDFVQTNVENRYELIPELLRIVPLLKRLDAEEEAVKTYQTVLRFSMGPSWYKEDQLSLMSSTLAALPAATSIPTASLQQIAAYLERASGEMTFQRYVRADKGNFIAQLCRRALYSQAVDYFKHQTCGTSPQLYEQAAAGGLDRVAPLTGMHFPGGALEEQAALLSLLWETPDSLDWRLYWALLEVFQSGDDRHLDDWGMHYARLISAMVVGSDDLKWAEGRVRTISQNMNAERSLRLLRALVAALPTTHTAIFKPVLAIIETSAGPEPFEQFTDSSSRAAATAQPTSAEPESESKAESIGDTSVEESLYQPGLFGKFSFDEQARVELQTALTLKRRGNTTAAVKAAVRVLQTLQDGGWSVWTSNHTGSAAEKIIQDAVPEADALARLYGPLALEERHVRRWLIASHMIDKVASKLNADQQCTLLHHAIEHVGHMVGENATQEFEYLEGATTGVEVALFDFFLWTLDHPSWERRDSAAAMLLWLVSTGETYFVPVIRLAFSMDSHNRADLAAAVLDVLSRRNPVALWERLAPHLDLAMLLVECRHVSRLAILSRIVDRAAEQDSTTAQAAQTTLNTVLDQQATEPSDDPIAPPSHFPQGLRSQWATLAKLGLITASTRNKTEEVLAQLCSPLSTEVTHLLEQRVAENFREPEQIPTGRWANKVRYAFNLGLYQSMSREQLHVIEELLRCHNPNRCAAPPNGHQFLSDLIASLKMRSLKGFRPFSQGLVFLDVQCVIELNGEIVTVELLAHLRSPDPRQSPFVSLEGFKANQDAPQAPDGQMAICVRARPTAAYFASRTPSVPTRKFLQLIGVSESATVRYHWRDGSTVAANGGSRRCEAAMLAIHEGALTLPPGWNIGWELRLNGKVWAVIKS</sequence>
<organism evidence="2 3">
    <name type="scientific">Pseudomonas syringae pv. delphinii</name>
    <dbReference type="NCBI Taxonomy" id="192088"/>
    <lineage>
        <taxon>Bacteria</taxon>
        <taxon>Pseudomonadati</taxon>
        <taxon>Pseudomonadota</taxon>
        <taxon>Gammaproteobacteria</taxon>
        <taxon>Pseudomonadales</taxon>
        <taxon>Pseudomonadaceae</taxon>
        <taxon>Pseudomonas</taxon>
    </lineage>
</organism>
<evidence type="ECO:0008006" key="4">
    <source>
        <dbReference type="Google" id="ProtNLM"/>
    </source>
</evidence>
<dbReference type="InterPro" id="IPR009003">
    <property type="entry name" value="Peptidase_S1_PA"/>
</dbReference>
<dbReference type="EMBL" id="RBRA01000207">
    <property type="protein sequence ID" value="RMQ22049.1"/>
    <property type="molecule type" value="Genomic_DNA"/>
</dbReference>
<dbReference type="NCBIfam" id="NF041810">
    <property type="entry name" value="Avs1b"/>
    <property type="match status" value="1"/>
</dbReference>
<evidence type="ECO:0000256" key="1">
    <source>
        <dbReference type="SAM" id="MobiDB-lite"/>
    </source>
</evidence>
<gene>
    <name evidence="2" type="ORF">ALQ08_01653</name>
</gene>
<accession>A0A3M4JYI6</accession>
<evidence type="ECO:0000313" key="2">
    <source>
        <dbReference type="EMBL" id="RMQ22049.1"/>
    </source>
</evidence>
<dbReference type="SUPFAM" id="SSF52540">
    <property type="entry name" value="P-loop containing nucleoside triphosphate hydrolases"/>
    <property type="match status" value="1"/>
</dbReference>
<protein>
    <recommendedName>
        <fullName evidence="4">Serine protease</fullName>
    </recommendedName>
</protein>
<dbReference type="SUPFAM" id="SSF50494">
    <property type="entry name" value="Trypsin-like serine proteases"/>
    <property type="match status" value="1"/>
</dbReference>
<dbReference type="Proteomes" id="UP000269044">
    <property type="component" value="Unassembled WGS sequence"/>
</dbReference>
<dbReference type="Gene3D" id="2.40.10.120">
    <property type="match status" value="1"/>
</dbReference>
<name>A0A3M4JYI6_9PSED</name>
<evidence type="ECO:0000313" key="3">
    <source>
        <dbReference type="Proteomes" id="UP000269044"/>
    </source>
</evidence>
<reference evidence="2 3" key="1">
    <citation type="submission" date="2018-08" db="EMBL/GenBank/DDBJ databases">
        <title>Recombination of ecologically and evolutionarily significant loci maintains genetic cohesion in the Pseudomonas syringae species complex.</title>
        <authorList>
            <person name="Dillon M."/>
            <person name="Thakur S."/>
            <person name="Almeida R.N.D."/>
            <person name="Weir B.S."/>
            <person name="Guttman D.S."/>
        </authorList>
    </citation>
    <scope>NUCLEOTIDE SEQUENCE [LARGE SCALE GENOMIC DNA]</scope>
    <source>
        <strain evidence="2 3">ICMP 13052</strain>
    </source>
</reference>
<comment type="caution">
    <text evidence="2">The sequence shown here is derived from an EMBL/GenBank/DDBJ whole genome shotgun (WGS) entry which is preliminary data.</text>
</comment>
<feature type="compositionally biased region" description="Polar residues" evidence="1">
    <location>
        <begin position="1334"/>
        <end position="1348"/>
    </location>
</feature>
<feature type="region of interest" description="Disordered" evidence="1">
    <location>
        <begin position="1330"/>
        <end position="1364"/>
    </location>
</feature>
<proteinExistence type="predicted"/>
<dbReference type="RefSeq" id="WP_122228043.1">
    <property type="nucleotide sequence ID" value="NZ_RBRA01000207.1"/>
</dbReference>
<dbReference type="Pfam" id="PF13365">
    <property type="entry name" value="Trypsin_2"/>
    <property type="match status" value="1"/>
</dbReference>
<dbReference type="InterPro" id="IPR027417">
    <property type="entry name" value="P-loop_NTPase"/>
</dbReference>